<dbReference type="AlphaFoldDB" id="A0A2P2NHV7"/>
<dbReference type="EMBL" id="GGEC01061582">
    <property type="protein sequence ID" value="MBX42066.1"/>
    <property type="molecule type" value="Transcribed_RNA"/>
</dbReference>
<keyword evidence="1" id="KW-0472">Membrane</keyword>
<feature type="transmembrane region" description="Helical" evidence="1">
    <location>
        <begin position="6"/>
        <end position="25"/>
    </location>
</feature>
<name>A0A2P2NHV7_RHIMU</name>
<keyword evidence="1" id="KW-0812">Transmembrane</keyword>
<sequence>MSVIIFKFLIVLLSLDCTIGVNQFLMKFCIFSRYK</sequence>
<accession>A0A2P2NHV7</accession>
<reference evidence="2" key="1">
    <citation type="submission" date="2018-02" db="EMBL/GenBank/DDBJ databases">
        <title>Rhizophora mucronata_Transcriptome.</title>
        <authorList>
            <person name="Meera S.P."/>
            <person name="Sreeshan A."/>
            <person name="Augustine A."/>
        </authorList>
    </citation>
    <scope>NUCLEOTIDE SEQUENCE</scope>
    <source>
        <tissue evidence="2">Leaf</tissue>
    </source>
</reference>
<evidence type="ECO:0000256" key="1">
    <source>
        <dbReference type="SAM" id="Phobius"/>
    </source>
</evidence>
<protein>
    <submittedName>
        <fullName evidence="2">Uncharacterized protein</fullName>
    </submittedName>
</protein>
<proteinExistence type="predicted"/>
<evidence type="ECO:0000313" key="2">
    <source>
        <dbReference type="EMBL" id="MBX42066.1"/>
    </source>
</evidence>
<organism evidence="2">
    <name type="scientific">Rhizophora mucronata</name>
    <name type="common">Asiatic mangrove</name>
    <dbReference type="NCBI Taxonomy" id="61149"/>
    <lineage>
        <taxon>Eukaryota</taxon>
        <taxon>Viridiplantae</taxon>
        <taxon>Streptophyta</taxon>
        <taxon>Embryophyta</taxon>
        <taxon>Tracheophyta</taxon>
        <taxon>Spermatophyta</taxon>
        <taxon>Magnoliopsida</taxon>
        <taxon>eudicotyledons</taxon>
        <taxon>Gunneridae</taxon>
        <taxon>Pentapetalae</taxon>
        <taxon>rosids</taxon>
        <taxon>fabids</taxon>
        <taxon>Malpighiales</taxon>
        <taxon>Rhizophoraceae</taxon>
        <taxon>Rhizophora</taxon>
    </lineage>
</organism>
<keyword evidence="1" id="KW-1133">Transmembrane helix</keyword>